<name>A0A067NK52_PLEO1</name>
<dbReference type="STRING" id="1137138.A0A067NK52"/>
<dbReference type="EMBL" id="KL198011">
    <property type="protein sequence ID" value="KDQ24472.1"/>
    <property type="molecule type" value="Genomic_DNA"/>
</dbReference>
<evidence type="ECO:0000259" key="2">
    <source>
        <dbReference type="Pfam" id="PF20152"/>
    </source>
</evidence>
<feature type="transmembrane region" description="Helical" evidence="1">
    <location>
        <begin position="12"/>
        <end position="34"/>
    </location>
</feature>
<keyword evidence="1" id="KW-0812">Transmembrane</keyword>
<dbReference type="PANTHER" id="PTHR40465:SF1">
    <property type="entry name" value="DUF6534 DOMAIN-CONTAINING PROTEIN"/>
    <property type="match status" value="1"/>
</dbReference>
<dbReference type="OrthoDB" id="2743740at2759"/>
<dbReference type="Proteomes" id="UP000027073">
    <property type="component" value="Unassembled WGS sequence"/>
</dbReference>
<keyword evidence="1" id="KW-0472">Membrane</keyword>
<dbReference type="InterPro" id="IPR045339">
    <property type="entry name" value="DUF6534"/>
</dbReference>
<feature type="transmembrane region" description="Helical" evidence="1">
    <location>
        <begin position="117"/>
        <end position="145"/>
    </location>
</feature>
<keyword evidence="1" id="KW-1133">Transmembrane helix</keyword>
<feature type="transmembrane region" description="Helical" evidence="1">
    <location>
        <begin position="203"/>
        <end position="222"/>
    </location>
</feature>
<protein>
    <recommendedName>
        <fullName evidence="2">DUF6534 domain-containing protein</fullName>
    </recommendedName>
</protein>
<proteinExistence type="predicted"/>
<dbReference type="PANTHER" id="PTHR40465">
    <property type="entry name" value="CHROMOSOME 1, WHOLE GENOME SHOTGUN SEQUENCE"/>
    <property type="match status" value="1"/>
</dbReference>
<reference evidence="4" key="1">
    <citation type="journal article" date="2014" name="Proc. Natl. Acad. Sci. U.S.A.">
        <title>Extensive sampling of basidiomycete genomes demonstrates inadequacy of the white-rot/brown-rot paradigm for wood decay fungi.</title>
        <authorList>
            <person name="Riley R."/>
            <person name="Salamov A.A."/>
            <person name="Brown D.W."/>
            <person name="Nagy L.G."/>
            <person name="Floudas D."/>
            <person name="Held B.W."/>
            <person name="Levasseur A."/>
            <person name="Lombard V."/>
            <person name="Morin E."/>
            <person name="Otillar R."/>
            <person name="Lindquist E.A."/>
            <person name="Sun H."/>
            <person name="LaButti K.M."/>
            <person name="Schmutz J."/>
            <person name="Jabbour D."/>
            <person name="Luo H."/>
            <person name="Baker S.E."/>
            <person name="Pisabarro A.G."/>
            <person name="Walton J.D."/>
            <person name="Blanchette R.A."/>
            <person name="Henrissat B."/>
            <person name="Martin F."/>
            <person name="Cullen D."/>
            <person name="Hibbett D.S."/>
            <person name="Grigoriev I.V."/>
        </authorList>
    </citation>
    <scope>NUCLEOTIDE SEQUENCE [LARGE SCALE GENOMIC DNA]</scope>
    <source>
        <strain evidence="4">PC15</strain>
    </source>
</reference>
<dbReference type="HOGENOM" id="CLU_046025_5_0_1"/>
<accession>A0A067NK52</accession>
<feature type="domain" description="DUF6534" evidence="2">
    <location>
        <begin position="168"/>
        <end position="254"/>
    </location>
</feature>
<sequence length="321" mass="35612">MAAPLTDSFGAMLVGALITMMMYGITNLQTYFYYYAYPKDPFRLKLLVSVLWMLDTLHVAFMGHALYYYLIISYGVPSQLEEGTFSLFASIAINVLMALAVQWFFSVRIFQLRSGKITLCLAIVSAFFVFAHFCFGIEMVIMSFMKKRFDRLSELNYIAAMPFAVAAILSDVLIAASLCFVLGSTKTSFNGTQNILNKLIIWSINRCILTSAVAIVETIVFVTVPHSLYYFAFDFIIGKLYVNSLLAALNSRKSLHGSAVDTSDLSTTADGSIGFRIATARGTENQNHINLRVRGSGDLERRGSPYLDAESGSQFVESAKV</sequence>
<feature type="transmembrane region" description="Helical" evidence="1">
    <location>
        <begin position="228"/>
        <end position="249"/>
    </location>
</feature>
<dbReference type="AlphaFoldDB" id="A0A067NK52"/>
<feature type="transmembrane region" description="Helical" evidence="1">
    <location>
        <begin position="157"/>
        <end position="182"/>
    </location>
</feature>
<evidence type="ECO:0000313" key="4">
    <source>
        <dbReference type="Proteomes" id="UP000027073"/>
    </source>
</evidence>
<dbReference type="InParanoid" id="A0A067NK52"/>
<dbReference type="VEuPathDB" id="FungiDB:PLEOSDRAFT_1113802"/>
<feature type="transmembrane region" description="Helical" evidence="1">
    <location>
        <begin position="83"/>
        <end position="105"/>
    </location>
</feature>
<organism evidence="3 4">
    <name type="scientific">Pleurotus ostreatus (strain PC15)</name>
    <name type="common">Oyster mushroom</name>
    <dbReference type="NCBI Taxonomy" id="1137138"/>
    <lineage>
        <taxon>Eukaryota</taxon>
        <taxon>Fungi</taxon>
        <taxon>Dikarya</taxon>
        <taxon>Basidiomycota</taxon>
        <taxon>Agaricomycotina</taxon>
        <taxon>Agaricomycetes</taxon>
        <taxon>Agaricomycetidae</taxon>
        <taxon>Agaricales</taxon>
        <taxon>Pleurotineae</taxon>
        <taxon>Pleurotaceae</taxon>
        <taxon>Pleurotus</taxon>
    </lineage>
</organism>
<gene>
    <name evidence="3" type="ORF">PLEOSDRAFT_1113802</name>
</gene>
<evidence type="ECO:0000313" key="3">
    <source>
        <dbReference type="EMBL" id="KDQ24472.1"/>
    </source>
</evidence>
<dbReference type="Pfam" id="PF20152">
    <property type="entry name" value="DUF6534"/>
    <property type="match status" value="1"/>
</dbReference>
<feature type="transmembrane region" description="Helical" evidence="1">
    <location>
        <begin position="46"/>
        <end position="71"/>
    </location>
</feature>
<evidence type="ECO:0000256" key="1">
    <source>
        <dbReference type="SAM" id="Phobius"/>
    </source>
</evidence>